<name>W2C209_9BACT</name>
<comment type="caution">
    <text evidence="1">The sequence shown here is derived from an EMBL/GenBank/DDBJ whole genome shotgun (WGS) entry which is preliminary data.</text>
</comment>
<sequence length="101" mass="10751">MMAAKVNREANLRGGLGVAAGRLRPPAKFSWYPASLVGILDGPFRGRELSLVPGQTSPASADAPRPRKCSAACFGAFRGLGNVQRRVLELSDPSETFKQPV</sequence>
<dbReference type="AlphaFoldDB" id="W2C209"/>
<evidence type="ECO:0000313" key="1">
    <source>
        <dbReference type="EMBL" id="ETK01239.1"/>
    </source>
</evidence>
<accession>W2C209</accession>
<proteinExistence type="predicted"/>
<dbReference type="EMBL" id="AYUF01000489">
    <property type="protein sequence ID" value="ETK01239.1"/>
    <property type="molecule type" value="Genomic_DNA"/>
</dbReference>
<dbReference type="Proteomes" id="UP000018837">
    <property type="component" value="Unassembled WGS sequence"/>
</dbReference>
<reference evidence="1 2" key="1">
    <citation type="submission" date="2013-11" db="EMBL/GenBank/DDBJ databases">
        <title>Single cell genomics of uncultured Tannerella BU063 (oral taxon 286).</title>
        <authorList>
            <person name="Beall C.J."/>
            <person name="Campbell A.G."/>
            <person name="Griffen A.L."/>
            <person name="Podar M."/>
            <person name="Leys E.J."/>
        </authorList>
    </citation>
    <scope>NUCLEOTIDE SEQUENCE [LARGE SCALE GENOMIC DNA]</scope>
    <source>
        <strain evidence="1">Cell 2</strain>
    </source>
</reference>
<protein>
    <submittedName>
        <fullName evidence="1">Uncharacterized protein</fullName>
    </submittedName>
</protein>
<gene>
    <name evidence="1" type="ORF">N425_10825</name>
</gene>
<evidence type="ECO:0000313" key="2">
    <source>
        <dbReference type="Proteomes" id="UP000018837"/>
    </source>
</evidence>
<organism evidence="1 2">
    <name type="scientific">Tannerella sp. oral taxon BU063 isolate Cell 2</name>
    <dbReference type="NCBI Taxonomy" id="1411148"/>
    <lineage>
        <taxon>Bacteria</taxon>
        <taxon>Pseudomonadati</taxon>
        <taxon>Bacteroidota</taxon>
        <taxon>Bacteroidia</taxon>
        <taxon>Bacteroidales</taxon>
        <taxon>Tannerellaceae</taxon>
        <taxon>Tannerella</taxon>
    </lineage>
</organism>